<dbReference type="OMA" id="RMKIWWS"/>
<dbReference type="GO" id="GO:0008270">
    <property type="term" value="F:zinc ion binding"/>
    <property type="evidence" value="ECO:0007669"/>
    <property type="project" value="InterPro"/>
</dbReference>
<feature type="compositionally biased region" description="Polar residues" evidence="3">
    <location>
        <begin position="82"/>
        <end position="93"/>
    </location>
</feature>
<keyword evidence="1" id="KW-0479">Metal-binding</keyword>
<evidence type="ECO:0000313" key="5">
    <source>
        <dbReference type="EMBL" id="OAQ99555.1"/>
    </source>
</evidence>
<dbReference type="InterPro" id="IPR050797">
    <property type="entry name" value="Carb_Metab_Trans_Reg"/>
</dbReference>
<evidence type="ECO:0000259" key="4">
    <source>
        <dbReference type="PROSITE" id="PS50048"/>
    </source>
</evidence>
<organism evidence="5 6">
    <name type="scientific">Cordyceps confragosa</name>
    <name type="common">Lecanicillium lecanii</name>
    <dbReference type="NCBI Taxonomy" id="2714763"/>
    <lineage>
        <taxon>Eukaryota</taxon>
        <taxon>Fungi</taxon>
        <taxon>Dikarya</taxon>
        <taxon>Ascomycota</taxon>
        <taxon>Pezizomycotina</taxon>
        <taxon>Sordariomycetes</taxon>
        <taxon>Hypocreomycetidae</taxon>
        <taxon>Hypocreales</taxon>
        <taxon>Cordycipitaceae</taxon>
        <taxon>Akanthomyces</taxon>
    </lineage>
</organism>
<dbReference type="CDD" id="cd00067">
    <property type="entry name" value="GAL4"/>
    <property type="match status" value="1"/>
</dbReference>
<dbReference type="InterPro" id="IPR001138">
    <property type="entry name" value="Zn2Cys6_DnaBD"/>
</dbReference>
<feature type="domain" description="Zn(2)-C6 fungal-type" evidence="4">
    <location>
        <begin position="18"/>
        <end position="50"/>
    </location>
</feature>
<dbReference type="GO" id="GO:0006351">
    <property type="term" value="P:DNA-templated transcription"/>
    <property type="evidence" value="ECO:0007669"/>
    <property type="project" value="InterPro"/>
</dbReference>
<dbReference type="InterPro" id="IPR036864">
    <property type="entry name" value="Zn2-C6_fun-type_DNA-bd_sf"/>
</dbReference>
<protein>
    <recommendedName>
        <fullName evidence="4">Zn(2)-C6 fungal-type domain-containing protein</fullName>
    </recommendedName>
</protein>
<sequence>MDDHAAEERPYRSHLRPACLPCRRRKSRCQTEANASACLMCKLHGSDCYFPDSTQSNSTQRSTRRRQSNRQRSRNTSGAAAGQSSITATGSNQRSKRAVDSLPSQETSSVQYGNSDHVAEEPLGLGAADDENLNLHIVGPATTDDSRVLTHYLAGVSDAPRSSRMVAPVSSGRTRPILFTAVQKRPLGIATHPSPSAEKLEIIEKLLEPNLDTIIDAYFHKINKCMPVLDEGSFRRQFQQRKEKISPALLACLYAHMVVYCTNSHPSINRAWPDGRFIWNLANEALYSELHLSPGVSIITAILLNVGGRPTTSLVGNGVLLSSAVSIAHSLGLNRNPLDWDIPTSEKYLRMRIWWVLFVQDKWTSLAHGTPPRITQSHQDVPPPTVQHLCHPECTEKELQVASIFIALVGLTGVLDVSLQQIYNTEKHKNWSTLQIELPLHTWVDSLRGIPQRIVVRGSNLDLAGASNLRLTYLSMKLLLDKIKLESAKQVPNNSEGQIMEIYLQGRQSAEQILGFTQNLQATQLNGFWLSAGAFTYPSTVNFLLRHALETEGSPSGLAQTSSFQLARQFVDTLRLHKEKHGWDMGDVCLAQHAEIVDKVLANAAPNNISTDDMFDLHDLFGHDAFVLDQYFSGLWDTPQNF</sequence>
<comment type="caution">
    <text evidence="5">The sequence shown here is derived from an EMBL/GenBank/DDBJ whole genome shotgun (WGS) entry which is preliminary data.</text>
</comment>
<feature type="compositionally biased region" description="Polar residues" evidence="3">
    <location>
        <begin position="102"/>
        <end position="114"/>
    </location>
</feature>
<keyword evidence="6" id="KW-1185">Reference proteome</keyword>
<dbReference type="PANTHER" id="PTHR31668">
    <property type="entry name" value="GLUCOSE TRANSPORT TRANSCRIPTION REGULATOR RGT1-RELATED-RELATED"/>
    <property type="match status" value="1"/>
</dbReference>
<dbReference type="Gene3D" id="4.10.240.10">
    <property type="entry name" value="Zn(2)-C6 fungal-type DNA-binding domain"/>
    <property type="match status" value="1"/>
</dbReference>
<dbReference type="PROSITE" id="PS50048">
    <property type="entry name" value="ZN2_CY6_FUNGAL_2"/>
    <property type="match status" value="1"/>
</dbReference>
<dbReference type="GO" id="GO:0001080">
    <property type="term" value="P:nitrogen catabolite activation of transcription from RNA polymerase II promoter"/>
    <property type="evidence" value="ECO:0007669"/>
    <property type="project" value="TreeGrafter"/>
</dbReference>
<reference evidence="5 6" key="1">
    <citation type="submission" date="2016-03" db="EMBL/GenBank/DDBJ databases">
        <title>Fine-scale spatial genetic structure of a fungal parasite of coffee scale insects.</title>
        <authorList>
            <person name="Jackson D."/>
            <person name="Zemenick K.A."/>
            <person name="Malloure B."/>
            <person name="Quandt C.A."/>
            <person name="James T.Y."/>
        </authorList>
    </citation>
    <scope>NUCLEOTIDE SEQUENCE [LARGE SCALE GENOMIC DNA]</scope>
    <source>
        <strain evidence="5 6">UM487</strain>
    </source>
</reference>
<name>A0A179IA64_CORDF</name>
<dbReference type="GO" id="GO:0000981">
    <property type="term" value="F:DNA-binding transcription factor activity, RNA polymerase II-specific"/>
    <property type="evidence" value="ECO:0007669"/>
    <property type="project" value="InterPro"/>
</dbReference>
<keyword evidence="2" id="KW-0539">Nucleus</keyword>
<dbReference type="OrthoDB" id="3034343at2759"/>
<gene>
    <name evidence="5" type="ORF">LLEC1_01327</name>
</gene>
<dbReference type="Proteomes" id="UP000243081">
    <property type="component" value="Unassembled WGS sequence"/>
</dbReference>
<evidence type="ECO:0000256" key="3">
    <source>
        <dbReference type="SAM" id="MobiDB-lite"/>
    </source>
</evidence>
<feature type="compositionally biased region" description="Basic residues" evidence="3">
    <location>
        <begin position="62"/>
        <end position="73"/>
    </location>
</feature>
<dbReference type="SUPFAM" id="SSF57701">
    <property type="entry name" value="Zn2/Cys6 DNA-binding domain"/>
    <property type="match status" value="1"/>
</dbReference>
<dbReference type="GO" id="GO:0005634">
    <property type="term" value="C:nucleus"/>
    <property type="evidence" value="ECO:0007669"/>
    <property type="project" value="TreeGrafter"/>
</dbReference>
<dbReference type="SMART" id="SM00066">
    <property type="entry name" value="GAL4"/>
    <property type="match status" value="1"/>
</dbReference>
<feature type="region of interest" description="Disordered" evidence="3">
    <location>
        <begin position="52"/>
        <end position="114"/>
    </location>
</feature>
<dbReference type="EMBL" id="LUKN01002152">
    <property type="protein sequence ID" value="OAQ99555.1"/>
    <property type="molecule type" value="Genomic_DNA"/>
</dbReference>
<dbReference type="GO" id="GO:0003677">
    <property type="term" value="F:DNA binding"/>
    <property type="evidence" value="ECO:0007669"/>
    <property type="project" value="InterPro"/>
</dbReference>
<dbReference type="CDD" id="cd12148">
    <property type="entry name" value="fungal_TF_MHR"/>
    <property type="match status" value="1"/>
</dbReference>
<proteinExistence type="predicted"/>
<accession>A0A179IA64</accession>
<evidence type="ECO:0000256" key="1">
    <source>
        <dbReference type="ARBA" id="ARBA00022723"/>
    </source>
</evidence>
<evidence type="ECO:0000313" key="6">
    <source>
        <dbReference type="Proteomes" id="UP000243081"/>
    </source>
</evidence>
<dbReference type="Pfam" id="PF00172">
    <property type="entry name" value="Zn_clus"/>
    <property type="match status" value="1"/>
</dbReference>
<dbReference type="SMART" id="SM00906">
    <property type="entry name" value="Fungal_trans"/>
    <property type="match status" value="1"/>
</dbReference>
<dbReference type="InterPro" id="IPR007219">
    <property type="entry name" value="XnlR_reg_dom"/>
</dbReference>
<dbReference type="PROSITE" id="PS00463">
    <property type="entry name" value="ZN2_CY6_FUNGAL_1"/>
    <property type="match status" value="1"/>
</dbReference>
<dbReference type="AlphaFoldDB" id="A0A179IA64"/>
<evidence type="ECO:0000256" key="2">
    <source>
        <dbReference type="ARBA" id="ARBA00023242"/>
    </source>
</evidence>
<dbReference type="Pfam" id="PF04082">
    <property type="entry name" value="Fungal_trans"/>
    <property type="match status" value="1"/>
</dbReference>
<dbReference type="PANTHER" id="PTHR31668:SF10">
    <property type="entry name" value="ZN(II)2CYS6 TRANSCRIPTION FACTOR (EUROFUNG)"/>
    <property type="match status" value="1"/>
</dbReference>